<gene>
    <name evidence="1" type="ORF">RASY3_12050</name>
</gene>
<dbReference type="Proteomes" id="UP000021369">
    <property type="component" value="Unassembled WGS sequence"/>
</dbReference>
<proteinExistence type="predicted"/>
<dbReference type="PATRIC" id="fig|1341156.4.peg.2348"/>
<reference evidence="1 2" key="1">
    <citation type="submission" date="2013-06" db="EMBL/GenBank/DDBJ databases">
        <title>Rumen cellulosomics: divergent fiber-degrading strategies revealed by comparative genome-wide analysis of six Ruminococcal strains.</title>
        <authorList>
            <person name="Dassa B."/>
            <person name="Borovok I."/>
            <person name="Lamed R."/>
            <person name="Flint H."/>
            <person name="Yeoman C.J."/>
            <person name="White B."/>
            <person name="Bayer E.A."/>
        </authorList>
    </citation>
    <scope>NUCLEOTIDE SEQUENCE [LARGE SCALE GENOMIC DNA]</scope>
    <source>
        <strain evidence="1 2">SY3</strain>
    </source>
</reference>
<dbReference type="AlphaFoldDB" id="A0A011V0P4"/>
<protein>
    <submittedName>
        <fullName evidence="1">Uncharacterized protein</fullName>
    </submittedName>
</protein>
<sequence>MDKDTVRVIKISKQALTEFIYENFVAGQEKYLGVKATEVSDYFELDPETGEFIFCAVKLEDDDGNFLTLPENIDLKKVMKNIPDTAESVFGPSGKIYRDYTKSELKKLSEK</sequence>
<evidence type="ECO:0000313" key="1">
    <source>
        <dbReference type="EMBL" id="EXM39022.1"/>
    </source>
</evidence>
<dbReference type="EMBL" id="JEOB01000003">
    <property type="protein sequence ID" value="EXM39022.1"/>
    <property type="molecule type" value="Genomic_DNA"/>
</dbReference>
<keyword evidence="2" id="KW-1185">Reference proteome</keyword>
<name>A0A011V0P4_RUMAL</name>
<evidence type="ECO:0000313" key="2">
    <source>
        <dbReference type="Proteomes" id="UP000021369"/>
    </source>
</evidence>
<dbReference type="OrthoDB" id="2221844at2"/>
<comment type="caution">
    <text evidence="1">The sequence shown here is derived from an EMBL/GenBank/DDBJ whole genome shotgun (WGS) entry which is preliminary data.</text>
</comment>
<organism evidence="1 2">
    <name type="scientific">Ruminococcus albus SY3</name>
    <dbReference type="NCBI Taxonomy" id="1341156"/>
    <lineage>
        <taxon>Bacteria</taxon>
        <taxon>Bacillati</taxon>
        <taxon>Bacillota</taxon>
        <taxon>Clostridia</taxon>
        <taxon>Eubacteriales</taxon>
        <taxon>Oscillospiraceae</taxon>
        <taxon>Ruminococcus</taxon>
    </lineage>
</organism>
<accession>A0A011V0P4</accession>